<evidence type="ECO:0000313" key="2">
    <source>
        <dbReference type="EMBL" id="VDP26857.1"/>
    </source>
</evidence>
<feature type="compositionally biased region" description="Basic and acidic residues" evidence="1">
    <location>
        <begin position="30"/>
        <end position="44"/>
    </location>
</feature>
<reference evidence="2 3" key="2">
    <citation type="submission" date="2018-11" db="EMBL/GenBank/DDBJ databases">
        <authorList>
            <consortium name="Pathogen Informatics"/>
        </authorList>
    </citation>
    <scope>NUCLEOTIDE SEQUENCE [LARGE SCALE GENOMIC DNA]</scope>
</reference>
<reference evidence="4" key="1">
    <citation type="submission" date="2016-06" db="UniProtKB">
        <authorList>
            <consortium name="WormBaseParasite"/>
        </authorList>
    </citation>
    <scope>IDENTIFICATION</scope>
</reference>
<organism evidence="4">
    <name type="scientific">Soboliphyme baturini</name>
    <dbReference type="NCBI Taxonomy" id="241478"/>
    <lineage>
        <taxon>Eukaryota</taxon>
        <taxon>Metazoa</taxon>
        <taxon>Ecdysozoa</taxon>
        <taxon>Nematoda</taxon>
        <taxon>Enoplea</taxon>
        <taxon>Dorylaimia</taxon>
        <taxon>Dioctophymatida</taxon>
        <taxon>Dioctophymatoidea</taxon>
        <taxon>Soboliphymatidae</taxon>
        <taxon>Soboliphyme</taxon>
    </lineage>
</organism>
<accession>A0A183J1X7</accession>
<proteinExistence type="predicted"/>
<evidence type="ECO:0000256" key="1">
    <source>
        <dbReference type="SAM" id="MobiDB-lite"/>
    </source>
</evidence>
<gene>
    <name evidence="2" type="ORF">SBAD_LOCUS9875</name>
</gene>
<evidence type="ECO:0000313" key="4">
    <source>
        <dbReference type="WBParaSite" id="SBAD_0001022601-mRNA-1"/>
    </source>
</evidence>
<dbReference type="Proteomes" id="UP000270296">
    <property type="component" value="Unassembled WGS sequence"/>
</dbReference>
<keyword evidence="3" id="KW-1185">Reference proteome</keyword>
<dbReference type="EMBL" id="UZAM01013291">
    <property type="protein sequence ID" value="VDP26857.1"/>
    <property type="molecule type" value="Genomic_DNA"/>
</dbReference>
<protein>
    <submittedName>
        <fullName evidence="4">EF-hand domain-containing protein</fullName>
    </submittedName>
</protein>
<name>A0A183J1X7_9BILA</name>
<dbReference type="WBParaSite" id="SBAD_0001022601-mRNA-1">
    <property type="protein sequence ID" value="SBAD_0001022601-mRNA-1"/>
    <property type="gene ID" value="SBAD_0001022601"/>
</dbReference>
<dbReference type="AlphaFoldDB" id="A0A183J1X7"/>
<sequence>MISAVRSAEAGVSYWLSPKLTSAKGTLDLQESKGGPRVESRQHCDGPLPNSNSSQGLPINSVRVVKLSRVEQQLLLDIVRKKKRKKAPLAVSGVQPTDGSTAGQIFRSELSQTYVDVLRDKSHEHFSKAVHLFENFGLVLSSVVEEFSAAVEIRCLKASGDSLSTQLPLSSTIAQKFFAIDGNSSRSGRILHADFEACCNTQSVSTSKASHQYEVITKKSIRNVRHYHCLAFTKAELQLPYRLAGGSRL</sequence>
<feature type="region of interest" description="Disordered" evidence="1">
    <location>
        <begin position="27"/>
        <end position="55"/>
    </location>
</feature>
<evidence type="ECO:0000313" key="3">
    <source>
        <dbReference type="Proteomes" id="UP000270296"/>
    </source>
</evidence>